<comment type="subcellular location">
    <subcellularLocation>
        <location evidence="1">Secreted</location>
    </subcellularLocation>
</comment>
<dbReference type="Proteomes" id="UP000217507">
    <property type="component" value="Plasmid Plasmid1 dna"/>
</dbReference>
<dbReference type="PROSITE" id="PS00330">
    <property type="entry name" value="HEMOLYSIN_CALCIUM"/>
    <property type="match status" value="5"/>
</dbReference>
<dbReference type="GO" id="GO:0005509">
    <property type="term" value="F:calcium ion binding"/>
    <property type="evidence" value="ECO:0007669"/>
    <property type="project" value="InterPro"/>
</dbReference>
<dbReference type="Gene3D" id="2.120.10.30">
    <property type="entry name" value="TolB, C-terminal domain"/>
    <property type="match status" value="1"/>
</dbReference>
<dbReference type="InterPro" id="IPR013783">
    <property type="entry name" value="Ig-like_fold"/>
</dbReference>
<dbReference type="SUPFAM" id="SSF69304">
    <property type="entry name" value="Tricorn protease N-terminal domain"/>
    <property type="match status" value="2"/>
</dbReference>
<dbReference type="EMBL" id="AP018217">
    <property type="protein sequence ID" value="BAY72688.1"/>
    <property type="molecule type" value="Genomic_DNA"/>
</dbReference>
<dbReference type="InterPro" id="IPR015919">
    <property type="entry name" value="Cadherin-like_sf"/>
</dbReference>
<name>A0A1Z4KUT2_ANAVA</name>
<dbReference type="InterPro" id="IPR011659">
    <property type="entry name" value="WD40"/>
</dbReference>
<evidence type="ECO:0000256" key="2">
    <source>
        <dbReference type="ARBA" id="ARBA00022525"/>
    </source>
</evidence>
<proteinExistence type="predicted"/>
<evidence type="ECO:0000313" key="4">
    <source>
        <dbReference type="EMBL" id="BAY72688.1"/>
    </source>
</evidence>
<dbReference type="SUPFAM" id="SSF49313">
    <property type="entry name" value="Cadherin-like"/>
    <property type="match status" value="5"/>
</dbReference>
<dbReference type="PANTHER" id="PTHR38340">
    <property type="entry name" value="S-LAYER PROTEIN"/>
    <property type="match status" value="1"/>
</dbReference>
<dbReference type="InterPro" id="IPR050557">
    <property type="entry name" value="RTX_toxin/Mannuronan_C5-epim"/>
</dbReference>
<feature type="domain" description="Dystroglycan-type cadherin-like" evidence="3">
    <location>
        <begin position="2678"/>
        <end position="2778"/>
    </location>
</feature>
<dbReference type="Pfam" id="PF07676">
    <property type="entry name" value="PD40"/>
    <property type="match status" value="1"/>
</dbReference>
<evidence type="ECO:0000313" key="5">
    <source>
        <dbReference type="Proteomes" id="UP000217507"/>
    </source>
</evidence>
<organism evidence="4 5">
    <name type="scientific">Trichormus variabilis NIES-23</name>
    <dbReference type="NCBI Taxonomy" id="1973479"/>
    <lineage>
        <taxon>Bacteria</taxon>
        <taxon>Bacillati</taxon>
        <taxon>Cyanobacteriota</taxon>
        <taxon>Cyanophyceae</taxon>
        <taxon>Nostocales</taxon>
        <taxon>Nostocaceae</taxon>
        <taxon>Trichormus</taxon>
    </lineage>
</organism>
<dbReference type="SMR" id="A0A1Z4KUT2"/>
<dbReference type="PANTHER" id="PTHR38340:SF1">
    <property type="entry name" value="S-LAYER PROTEIN"/>
    <property type="match status" value="1"/>
</dbReference>
<keyword evidence="4" id="KW-0614">Plasmid</keyword>
<dbReference type="SMART" id="SM00736">
    <property type="entry name" value="CADG"/>
    <property type="match status" value="5"/>
</dbReference>
<keyword evidence="2" id="KW-0964">Secreted</keyword>
<reference evidence="4 5" key="1">
    <citation type="submission" date="2017-06" db="EMBL/GenBank/DDBJ databases">
        <title>Genome sequencing of cyanobaciteial culture collection at National Institute for Environmental Studies (NIES).</title>
        <authorList>
            <person name="Hirose Y."/>
            <person name="Shimura Y."/>
            <person name="Fujisawa T."/>
            <person name="Nakamura Y."/>
            <person name="Kawachi M."/>
        </authorList>
    </citation>
    <scope>NUCLEOTIDE SEQUENCE [LARGE SCALE GENOMIC DNA]</scope>
    <source>
        <strain evidence="4 5">NIES-23</strain>
        <plasmid evidence="5">Plasmid Plasmid1 dna</plasmid>
    </source>
</reference>
<dbReference type="Gene3D" id="2.150.10.10">
    <property type="entry name" value="Serralysin-like metalloprotease, C-terminal"/>
    <property type="match status" value="6"/>
</dbReference>
<dbReference type="InterPro" id="IPR006644">
    <property type="entry name" value="Cadg"/>
</dbReference>
<feature type="domain" description="Dystroglycan-type cadherin-like" evidence="3">
    <location>
        <begin position="2272"/>
        <end position="2374"/>
    </location>
</feature>
<dbReference type="Pfam" id="PF05345">
    <property type="entry name" value="He_PIG"/>
    <property type="match status" value="5"/>
</dbReference>
<geneLocation type="plasmid" evidence="4">
    <name>plasmid1</name>
</geneLocation>
<accession>A0A1Z4KUT2</accession>
<dbReference type="InterPro" id="IPR011049">
    <property type="entry name" value="Serralysin-like_metalloprot_C"/>
</dbReference>
<dbReference type="SUPFAM" id="SSF51120">
    <property type="entry name" value="beta-Roll"/>
    <property type="match status" value="7"/>
</dbReference>
<dbReference type="Gene3D" id="2.60.40.10">
    <property type="entry name" value="Immunoglobulins"/>
    <property type="match status" value="5"/>
</dbReference>
<protein>
    <recommendedName>
        <fullName evidence="3">Dystroglycan-type cadherin-like domain-containing protein</fullName>
    </recommendedName>
</protein>
<dbReference type="InterPro" id="IPR018511">
    <property type="entry name" value="Hemolysin-typ_Ca-bd_CS"/>
</dbReference>
<dbReference type="PRINTS" id="PR00313">
    <property type="entry name" value="CABNDNGRPT"/>
</dbReference>
<dbReference type="InterPro" id="IPR001343">
    <property type="entry name" value="Hemolysn_Ca-bd"/>
</dbReference>
<dbReference type="Pfam" id="PF00353">
    <property type="entry name" value="HemolysinCabind"/>
    <property type="match status" value="8"/>
</dbReference>
<sequence>MKSANTSNNNFIVKSSLILEPAQLTALEQALCLAKGDLKNFANEPDFSQKMEVAFGEGVEVEFLRTAWLTGNFGDFPEIEIRHAADIKGVNGAFTTATNKIYLSHEFISKYQGNVGVIASVLLEEFGHWVDSRINTKDAPGDEGAIFSTLVRGQQLTQTELQKLKLENDQALIGLDGQTVEIERSGSYSGNNLNEVATGLDTLLSQLQAAVSAQVFGSSLPLLGTQLKHAPNSEVQFLNNLRTTIQSSLSQVNTFTSSTIQQALFNALGNGGQNILKDINGNGIDINDIQITETADNLKFSLNLGKAASGFITQLDSNIGIPGIGLSINGNANTQLGYDFKFNFGVNKTNGFYFDTSDENEINIKLGASLPGLNARGKLGFLELSATDAGTKFDGVFKIDLRDTDNQLRLTELTSVNYANLIDTKLSGEADINLKLNTGFNNSSVILPSLKTDFNLDWSFSNSSFKPGQSQNLGTLPNVAFNNVQLDLGSFFNDLTRPIFGRIGKIIEPVNKVLNFLTTPIDLKITKFNLLDIVKAAGYIDDSDKQFIEAIQAIGKLVDTPSSQLAINLGSFNFGNQDIRANNFSLENVNPNTNGSASAWNDQVADGSSEKSYLDNLLSLPGLEIPVLTQPSQAFGLLLGKPDVNLFTYDLPDLEFTLKYDQFFPIIYVFGINVAGTLTTAVDLKFGYDTKGLKDFSDSQKPTDIFNGFFIDDSGKPQILVSAAIEAAAEVNVAAASAGAGGGIIGTIGLNLKDPTPGDGKVRGNEFVQLLNNPIEMFDASGLVQAYLMAYAKVAGKVVKRIESPKVTLLGPYGKVSETPPQLHLATDIGGGNLRLNMGPNAAAREIINTEDGAEVFTVFTTDGKLTVSAFNIPQTYSGVSKIIADGGTKNDTIEIKPDIEISADLKGGAGEDLIYGGSGSDTIRGGADWDRLYGGDRDDFVYGDDGDDWLDGGAGADILNGGAGFDTASYTSATSAISINLVTQVSTGDAADDVFQSIEQIVGSRYDDTLIGDEDNNEFDGGEGNDFISGGAGDDRLSPGWGDDVIDGGTGTDTLVIDYSSLPTQAVAWSELDPNTSDWFVYVANAYGIGAPIKTDINVSGNYHATLSADGLTVAGSGILGSNGSGNQGLWVKKIHSSDPAVRVIPNNQVYQPLLSEDGSKVVWSQGDSIWIANTNGTQVRQLTKLSINIGYGDGDYLATISEDGSTIAWLRSKRNDNKFTYTIFIANADGKNLRQINIPTGSGGVRELDLSADGSKITWSQDGGYGPGGVWVANTDGTNIRELSGNLYGYNINPSISADGSTVVWAGYQGAGYASTNLYAATTDGSRFWVVPNTEEVGEFAQQSLAGDSRRVVFTKFNGSDYSLYVGDIDGIEPQILIDASSPNIGIGRGHALSSYVDLGVRYNSFDPATGSGEIYTWGPSRIRYSNFERFDIIGTRYGDELFGGNLDDSLMGGGGADTLKAGLGDDIYILDTQNAGGSQIEDAGGTDTLRLTTRNPGATNTPRITDADLSLAVPTTGIFGMRRAGTSLIIDLNKDGIAASKTDLTILNFFDTVGTGAGTGFIETVANLAGAEILSKLQVGDDTISGSAADDFIDGWLSNDTLSGGAGNDTLWGQDGNDFLNGEDGNDSLQGGNGNDTLTPGWGNDVVDGGAGTDVLVLDYSNLNTRAVAWRTLSGTSGNYLQKFFIGNAYGLGTPLKIRETNSVSDKFALSADGTTYAYYTYINYNDPANGLWIKKIDDSGGLVKIDEIATEIALSTDGEKIAWSDGWRVYVANTNGTEKIRINLNNINGYIYSLSLSGDGSQVSWNNGNQLLVANTDGTNIREITQSSTKSFLSENGSQIIWAGYQGEKYGIWSASTSTSLPVVKSLVDGNLSLSSSDGIKAIWQDRYFLSVSSTNSTEIQQVAESYDFRVVGGSEPVLAADGAKVAFIKAINADNQGYGSYGLYVADPYKTGQATLVTTVNRDETSNHGLYGSLALSSYVDIGVRYNSLDLATGSGEISTWGPSHVRYSNIERFDITGTRYGDELLGGNLDDKLTGGGGADTLKAGLGNDTYILAAQTAGGSKIEDDGENDTLDLTDINLSLSTPTIGTAGIQRLGTTLLIDLNQDGITTPESDLSIINFFNSSSAGTGFIEKVDNLSGTDILNKLFGNSANQAPVTQANKVLTVAEDSVTTPLAIATPTDTDNDLLTITITAVPEASKGIIRLPDNTVVTVNTTLTTQQLTSLVFVSVVNANGSAGSFSYTVSDGKGGTASQTITLEITAVNDAPTLANAIANQTATEDTAFTFTIPANTFTDVDAGDALTYSATLADGANLPNWLSFNPSTRTFIGTPTNNSVGTVNIRVTATDNAGASVSDVFTLTVANSDTNDAPTLENAIANQTATEDSAFTFTIPANTFADVDAGDTLTYSATLADGADLLNWLNFNPSTRTFSGTPTNDEVGTINIKVTATDNAGASLSDIFTLTVINTNDAPTVANAIANQTATEDTAFNFQIPADAFNDVDTGDTLTYTATLENGDELPSWLTFDAATRTFSGTPTNSEVDTLSIKVIATDKSQASASNVFTLTVLNTNDAPTLENAIADQTATEDSTFSFIIPVNTFADVDADDILAYSATLEEGAALPSWLTFNPTNRTFAGTPINSEVGTLNIKVIATDKSSANVSDVFTLTVANTNDAPILANAIADQAVAANNTFTFTIPENTFSEVDTGDILSYSTTLENGDPLPSWLNFNTDTRTFSGNPTTNNAGILNIKVTASDNQGTTVTDIFALTVTASNINPGNDTNNSLSGTSSADVLNGFGGDDYIEGLAGNDTIDGGIGRFDRLFGGDGDDAITDPDGILGAHGGLGNDTINVTFAANWDNDSNPNNSPRSDGKITGGYGDDNITVTMNNSKFFINMKGDEPVNNAQGGNDVITLLGSYQNAIVDLGGGDDTFIGGNGSDNVSGGAGNDTIFGFGGNDNLTGNDGDDILVGGSGNDRLTGGSGKDIFSFSSLADGIDTITDFSVADDKIRVNAAGFGSGLVAGNLDASQFVLGSSAQDGSDRFIYNQATGALLFDVDGIGANTAVQIATLSNKIAINSTSIVIV</sequence>
<evidence type="ECO:0000256" key="1">
    <source>
        <dbReference type="ARBA" id="ARBA00004613"/>
    </source>
</evidence>
<gene>
    <name evidence="4" type="ORF">NIES23_55160</name>
</gene>
<dbReference type="GO" id="GO:0005576">
    <property type="term" value="C:extracellular region"/>
    <property type="evidence" value="ECO:0007669"/>
    <property type="project" value="UniProtKB-SubCell"/>
</dbReference>
<feature type="domain" description="Dystroglycan-type cadherin-like" evidence="3">
    <location>
        <begin position="2375"/>
        <end position="2475"/>
    </location>
</feature>
<dbReference type="CDD" id="cd11303">
    <property type="entry name" value="Dystroglycan_repeat"/>
    <property type="match status" value="3"/>
</dbReference>
<dbReference type="InterPro" id="IPR011042">
    <property type="entry name" value="6-blade_b-propeller_TolB-like"/>
</dbReference>
<feature type="domain" description="Dystroglycan-type cadherin-like" evidence="3">
    <location>
        <begin position="2577"/>
        <end position="2677"/>
    </location>
</feature>
<feature type="domain" description="Dystroglycan-type cadherin-like" evidence="3">
    <location>
        <begin position="2476"/>
        <end position="2576"/>
    </location>
</feature>
<evidence type="ECO:0000259" key="3">
    <source>
        <dbReference type="SMART" id="SM00736"/>
    </source>
</evidence>
<dbReference type="Pfam" id="PF17963">
    <property type="entry name" value="Big_9"/>
    <property type="match status" value="1"/>
</dbReference>
<dbReference type="GO" id="GO:0016020">
    <property type="term" value="C:membrane"/>
    <property type="evidence" value="ECO:0007669"/>
    <property type="project" value="InterPro"/>
</dbReference>